<dbReference type="Gene3D" id="3.30.70.150">
    <property type="entry name" value="RuBisCO large subunit, N-terminal domain"/>
    <property type="match status" value="1"/>
</dbReference>
<organism evidence="4 5">
    <name type="scientific">Haloplanus aerogenes</name>
    <dbReference type="NCBI Taxonomy" id="660522"/>
    <lineage>
        <taxon>Archaea</taxon>
        <taxon>Methanobacteriati</taxon>
        <taxon>Methanobacteriota</taxon>
        <taxon>Stenosarchaea group</taxon>
        <taxon>Halobacteria</taxon>
        <taxon>Halobacteriales</taxon>
        <taxon>Haloferacaceae</taxon>
        <taxon>Haloplanus</taxon>
    </lineage>
</organism>
<evidence type="ECO:0000259" key="1">
    <source>
        <dbReference type="Pfam" id="PF00016"/>
    </source>
</evidence>
<dbReference type="OrthoDB" id="52787at2157"/>
<dbReference type="Proteomes" id="UP000277326">
    <property type="component" value="Unassembled WGS sequence"/>
</dbReference>
<protein>
    <submittedName>
        <fullName evidence="4">Ribulose 1,5-bisphosphate carboxylase large subunit</fullName>
    </submittedName>
</protein>
<dbReference type="EMBL" id="CP034145">
    <property type="protein sequence ID" value="AZH25705.1"/>
    <property type="molecule type" value="Genomic_DNA"/>
</dbReference>
<dbReference type="SUPFAM" id="SSF54966">
    <property type="entry name" value="RuBisCO, large subunit, small (N-terminal) domain"/>
    <property type="match status" value="1"/>
</dbReference>
<dbReference type="EMBL" id="REFS01000001">
    <property type="protein sequence ID" value="RMB25438.1"/>
    <property type="molecule type" value="Genomic_DNA"/>
</dbReference>
<dbReference type="Pfam" id="PF00016">
    <property type="entry name" value="RuBisCO_large"/>
    <property type="match status" value="1"/>
</dbReference>
<accession>A0A3M0DTE7</accession>
<reference evidence="4 5" key="1">
    <citation type="journal article" date="2015" name="Stand. Genomic Sci.">
        <title>Genomic Encyclopedia of Bacterial and Archaeal Type Strains, Phase III: the genomes of soil and plant-associated and newly described type strains.</title>
        <authorList>
            <person name="Whitman W.B."/>
            <person name="Woyke T."/>
            <person name="Klenk H.P."/>
            <person name="Zhou Y."/>
            <person name="Lilburn T.G."/>
            <person name="Beck B.J."/>
            <person name="De Vos P."/>
            <person name="Vandamme P."/>
            <person name="Eisen J.A."/>
            <person name="Garrity G."/>
            <person name="Hugenholtz P."/>
            <person name="Kyrpides N.C."/>
        </authorList>
    </citation>
    <scope>NUCLEOTIDE SEQUENCE [LARGE SCALE GENOMIC DNA]</scope>
    <source>
        <strain evidence="4 5">CGMCC 1.10124</strain>
    </source>
</reference>
<dbReference type="InterPro" id="IPR017443">
    <property type="entry name" value="RuBisCO_lsu_fd_N"/>
</dbReference>
<dbReference type="InterPro" id="IPR033966">
    <property type="entry name" value="RuBisCO"/>
</dbReference>
<dbReference type="Proteomes" id="UP000282007">
    <property type="component" value="Chromosome"/>
</dbReference>
<dbReference type="SFLD" id="SFLDG00301">
    <property type="entry name" value="RuBisCO-like_proteins"/>
    <property type="match status" value="1"/>
</dbReference>
<dbReference type="GeneID" id="38471636"/>
<dbReference type="SUPFAM" id="SSF51649">
    <property type="entry name" value="RuBisCo, C-terminal domain"/>
    <property type="match status" value="1"/>
</dbReference>
<dbReference type="PANTHER" id="PTHR42704">
    <property type="entry name" value="RIBULOSE BISPHOSPHATE CARBOXYLASE"/>
    <property type="match status" value="1"/>
</dbReference>
<proteinExistence type="predicted"/>
<sequence length="428" mass="47746">MTVDISVAYEVIPAKGHDLAEIGNKIAQEQSVGGYEWSFDRHFDVAPYRAQVRDLYDHPASERGSIMISFPADNIVPELPHLLNYVAGDVFGSQYVSQIRIRDIEFPQSFLAKFPGPQFGIDGIRERAGVRTDRPLLGMIIKPSLGLEPKRIGKLVRCAIKPDDGLRGVDVIKEDEKLVDPAYCRFEARLDEVVDALRWMQTETDRTALYVVNVTGREEAFAEYVERNDIDDVLDRFVCLQTVISNGFGQMQQLADSDQFDTPLYAHRAGHAAYTRTSHGISMRVIEKLSRLAGADFGHCGAVVGSHERPRESVIRNKDALVNDRSGWADVPRTFPVISGGVNPMNIYDNMHRITYDEFETDLLFMIGSGIYAQSGGSLDGIARGIAANRQAIQAAIDGHSVEDVLGTYGSKYARMREWIEQEDASDR</sequence>
<dbReference type="InterPro" id="IPR036422">
    <property type="entry name" value="RuBisCO_lsu_N_sf"/>
</dbReference>
<dbReference type="SFLD" id="SFLDS00014">
    <property type="entry name" value="RuBisCO"/>
    <property type="match status" value="1"/>
</dbReference>
<reference evidence="3 6" key="2">
    <citation type="submission" date="2018-07" db="EMBL/GenBank/DDBJ databases">
        <title>Genome sequences of Haloplanus aerogenes JCM 16430T.</title>
        <authorList>
            <person name="Kim Y.B."/>
            <person name="Roh S.W."/>
        </authorList>
    </citation>
    <scope>NUCLEOTIDE SEQUENCE [LARGE SCALE GENOMIC DNA]</scope>
    <source>
        <strain evidence="3 6">JCM 16430</strain>
    </source>
</reference>
<dbReference type="GO" id="GO:0000287">
    <property type="term" value="F:magnesium ion binding"/>
    <property type="evidence" value="ECO:0007669"/>
    <property type="project" value="InterPro"/>
</dbReference>
<keyword evidence="6" id="KW-1185">Reference proteome</keyword>
<feature type="domain" description="Ribulose bisphosphate carboxylase large subunit ferrodoxin-like N-terminal" evidence="2">
    <location>
        <begin position="4"/>
        <end position="110"/>
    </location>
</feature>
<dbReference type="AlphaFoldDB" id="A0A3M0DTE7"/>
<dbReference type="InterPro" id="IPR000685">
    <property type="entry name" value="RuBisCO_lsu_C"/>
</dbReference>
<dbReference type="GO" id="GO:0016984">
    <property type="term" value="F:ribulose-bisphosphate carboxylase activity"/>
    <property type="evidence" value="ECO:0007669"/>
    <property type="project" value="InterPro"/>
</dbReference>
<gene>
    <name evidence="4" type="ORF">ATH50_0529</name>
    <name evidence="3" type="ORF">DU502_10080</name>
</gene>
<dbReference type="KEGG" id="haer:DU502_10080"/>
<dbReference type="Pfam" id="PF02788">
    <property type="entry name" value="RuBisCO_large_N"/>
    <property type="match status" value="1"/>
</dbReference>
<dbReference type="Gene3D" id="3.20.20.110">
    <property type="entry name" value="Ribulose bisphosphate carboxylase, large subunit, C-terminal domain"/>
    <property type="match status" value="1"/>
</dbReference>
<reference evidence="4" key="3">
    <citation type="submission" date="2018-10" db="EMBL/GenBank/DDBJ databases">
        <authorList>
            <person name="Whitman W."/>
            <person name="Huntemann M."/>
            <person name="Clum A."/>
            <person name="Pillay M."/>
            <person name="Palaniappan K."/>
            <person name="Varghese N."/>
            <person name="Mikhailova N."/>
            <person name="Stamatis D."/>
            <person name="Reddy T."/>
            <person name="Daum C."/>
            <person name="Shapiro N."/>
            <person name="Ivanova N."/>
            <person name="Kyrpides N."/>
            <person name="Woyke T."/>
        </authorList>
    </citation>
    <scope>NUCLEOTIDE SEQUENCE</scope>
    <source>
        <strain evidence="4">CGMCC 1.10124</strain>
    </source>
</reference>
<dbReference type="PANTHER" id="PTHR42704:SF17">
    <property type="entry name" value="RIBULOSE BISPHOSPHATE CARBOXYLASE LARGE CHAIN"/>
    <property type="match status" value="1"/>
</dbReference>
<feature type="domain" description="Ribulose bisphosphate carboxylase large subunit C-terminal" evidence="1">
    <location>
        <begin position="131"/>
        <end position="405"/>
    </location>
</feature>
<evidence type="ECO:0000259" key="2">
    <source>
        <dbReference type="Pfam" id="PF02788"/>
    </source>
</evidence>
<dbReference type="InterPro" id="IPR036376">
    <property type="entry name" value="RuBisCO_lsu_C_sf"/>
</dbReference>
<name>A0A3M0DTE7_9EURY</name>
<evidence type="ECO:0000313" key="6">
    <source>
        <dbReference type="Proteomes" id="UP000282007"/>
    </source>
</evidence>
<evidence type="ECO:0000313" key="3">
    <source>
        <dbReference type="EMBL" id="AZH25705.1"/>
    </source>
</evidence>
<dbReference type="RefSeq" id="WP_121919240.1">
    <property type="nucleotide sequence ID" value="NZ_CP034145.1"/>
</dbReference>
<evidence type="ECO:0000313" key="4">
    <source>
        <dbReference type="EMBL" id="RMB25438.1"/>
    </source>
</evidence>
<dbReference type="GO" id="GO:0015977">
    <property type="term" value="P:carbon fixation"/>
    <property type="evidence" value="ECO:0007669"/>
    <property type="project" value="InterPro"/>
</dbReference>
<evidence type="ECO:0000313" key="5">
    <source>
        <dbReference type="Proteomes" id="UP000277326"/>
    </source>
</evidence>